<dbReference type="InterPro" id="IPR013096">
    <property type="entry name" value="Cupin_2"/>
</dbReference>
<dbReference type="GO" id="GO:0046872">
    <property type="term" value="F:metal ion binding"/>
    <property type="evidence" value="ECO:0007669"/>
    <property type="project" value="UniProtKB-KW"/>
</dbReference>
<evidence type="ECO:0000256" key="1">
    <source>
        <dbReference type="ARBA" id="ARBA00022723"/>
    </source>
</evidence>
<dbReference type="Gene3D" id="2.60.120.10">
    <property type="entry name" value="Jelly Rolls"/>
    <property type="match status" value="1"/>
</dbReference>
<dbReference type="InterPro" id="IPR014710">
    <property type="entry name" value="RmlC-like_jellyroll"/>
</dbReference>
<dbReference type="Proteomes" id="UP000593892">
    <property type="component" value="Chromosome"/>
</dbReference>
<dbReference type="SUPFAM" id="SSF51182">
    <property type="entry name" value="RmlC-like cupins"/>
    <property type="match status" value="1"/>
</dbReference>
<dbReference type="PANTHER" id="PTHR35848">
    <property type="entry name" value="OXALATE-BINDING PROTEIN"/>
    <property type="match status" value="1"/>
</dbReference>
<protein>
    <submittedName>
        <fullName evidence="3">Cupin domain-containing protein</fullName>
    </submittedName>
</protein>
<dbReference type="Pfam" id="PF07883">
    <property type="entry name" value="Cupin_2"/>
    <property type="match status" value="1"/>
</dbReference>
<evidence type="ECO:0000259" key="2">
    <source>
        <dbReference type="Pfam" id="PF07883"/>
    </source>
</evidence>
<dbReference type="KEGG" id="pfer:IRI77_30810"/>
<dbReference type="AlphaFoldDB" id="A0A7S7NNZ3"/>
<feature type="domain" description="Cupin type-2" evidence="2">
    <location>
        <begin position="38"/>
        <end position="105"/>
    </location>
</feature>
<sequence>MPQGTIVRAAAGQAQFSPEKMGKVSLAAADHLYAGLNCLLPGQQHQAHTHADQDKMYVVLDGAGEVQLGEELSAVAAGDLILAPAGVLHGIRNTGVDPLVVLVVFSPPPTRK</sequence>
<dbReference type="EMBL" id="CP063849">
    <property type="protein sequence ID" value="QOY87121.1"/>
    <property type="molecule type" value="Genomic_DNA"/>
</dbReference>
<dbReference type="InterPro" id="IPR011051">
    <property type="entry name" value="RmlC_Cupin_sf"/>
</dbReference>
<proteinExistence type="predicted"/>
<organism evidence="3 4">
    <name type="scientific">Paludibaculum fermentans</name>
    <dbReference type="NCBI Taxonomy" id="1473598"/>
    <lineage>
        <taxon>Bacteria</taxon>
        <taxon>Pseudomonadati</taxon>
        <taxon>Acidobacteriota</taxon>
        <taxon>Terriglobia</taxon>
        <taxon>Bryobacterales</taxon>
        <taxon>Bryobacteraceae</taxon>
        <taxon>Paludibaculum</taxon>
    </lineage>
</organism>
<name>A0A7S7NNZ3_PALFE</name>
<dbReference type="InterPro" id="IPR051610">
    <property type="entry name" value="GPI/OXD"/>
</dbReference>
<dbReference type="RefSeq" id="WP_194448790.1">
    <property type="nucleotide sequence ID" value="NZ_CP063849.1"/>
</dbReference>
<keyword evidence="4" id="KW-1185">Reference proteome</keyword>
<evidence type="ECO:0000313" key="3">
    <source>
        <dbReference type="EMBL" id="QOY87121.1"/>
    </source>
</evidence>
<keyword evidence="1" id="KW-0479">Metal-binding</keyword>
<accession>A0A7S7NNZ3</accession>
<evidence type="ECO:0000313" key="4">
    <source>
        <dbReference type="Proteomes" id="UP000593892"/>
    </source>
</evidence>
<dbReference type="PANTHER" id="PTHR35848:SF6">
    <property type="entry name" value="CUPIN TYPE-2 DOMAIN-CONTAINING PROTEIN"/>
    <property type="match status" value="1"/>
</dbReference>
<reference evidence="3 4" key="1">
    <citation type="submission" date="2020-10" db="EMBL/GenBank/DDBJ databases">
        <title>Complete genome sequence of Paludibaculum fermentans P105T, a facultatively anaerobic acidobacterium capable of dissimilatory Fe(III) reduction.</title>
        <authorList>
            <person name="Dedysh S.N."/>
            <person name="Beletsky A.V."/>
            <person name="Kulichevskaya I.S."/>
            <person name="Mardanov A.V."/>
            <person name="Ravin N.V."/>
        </authorList>
    </citation>
    <scope>NUCLEOTIDE SEQUENCE [LARGE SCALE GENOMIC DNA]</scope>
    <source>
        <strain evidence="3 4">P105</strain>
    </source>
</reference>
<gene>
    <name evidence="3" type="ORF">IRI77_30810</name>
</gene>